<keyword evidence="1" id="KW-0677">Repeat</keyword>
<keyword evidence="5" id="KW-1185">Reference proteome</keyword>
<dbReference type="HOGENOM" id="CLU_1850241_0_0_1"/>
<evidence type="ECO:0000259" key="3">
    <source>
        <dbReference type="PROSITE" id="PS50835"/>
    </source>
</evidence>
<dbReference type="SUPFAM" id="SSF48726">
    <property type="entry name" value="Immunoglobulin"/>
    <property type="match status" value="1"/>
</dbReference>
<dbReference type="Gene3D" id="2.60.40.10">
    <property type="entry name" value="Immunoglobulins"/>
    <property type="match status" value="1"/>
</dbReference>
<dbReference type="GO" id="GO:0030424">
    <property type="term" value="C:axon"/>
    <property type="evidence" value="ECO:0007669"/>
    <property type="project" value="TreeGrafter"/>
</dbReference>
<keyword evidence="2" id="KW-1015">Disulfide bond</keyword>
<dbReference type="OMA" id="VPPRISH"/>
<dbReference type="InterPro" id="IPR036179">
    <property type="entry name" value="Ig-like_dom_sf"/>
</dbReference>
<name>T1JK32_STRMM</name>
<dbReference type="Proteomes" id="UP000014500">
    <property type="component" value="Unassembled WGS sequence"/>
</dbReference>
<feature type="domain" description="Ig-like" evidence="3">
    <location>
        <begin position="2"/>
        <end position="92"/>
    </location>
</feature>
<dbReference type="PANTHER" id="PTHR44170">
    <property type="entry name" value="PROTEIN SIDEKICK"/>
    <property type="match status" value="1"/>
</dbReference>
<reference evidence="4" key="2">
    <citation type="submission" date="2015-02" db="UniProtKB">
        <authorList>
            <consortium name="EnsemblMetazoa"/>
        </authorList>
    </citation>
    <scope>IDENTIFICATION</scope>
</reference>
<dbReference type="PANTHER" id="PTHR44170:SF53">
    <property type="entry name" value="DS CELL ADHESION MOLECULE LIKE 1"/>
    <property type="match status" value="1"/>
</dbReference>
<dbReference type="eggNOG" id="KOG3510">
    <property type="taxonomic scope" value="Eukaryota"/>
</dbReference>
<evidence type="ECO:0000256" key="1">
    <source>
        <dbReference type="ARBA" id="ARBA00022737"/>
    </source>
</evidence>
<dbReference type="EnsemblMetazoa" id="SMAR014212-RA">
    <property type="protein sequence ID" value="SMAR014212-PA"/>
    <property type="gene ID" value="SMAR014212"/>
</dbReference>
<dbReference type="GO" id="GO:0007420">
    <property type="term" value="P:brain development"/>
    <property type="evidence" value="ECO:0007669"/>
    <property type="project" value="TreeGrafter"/>
</dbReference>
<dbReference type="GO" id="GO:0005886">
    <property type="term" value="C:plasma membrane"/>
    <property type="evidence" value="ECO:0007669"/>
    <property type="project" value="TreeGrafter"/>
</dbReference>
<dbReference type="PROSITE" id="PS50835">
    <property type="entry name" value="IG_LIKE"/>
    <property type="match status" value="1"/>
</dbReference>
<dbReference type="InterPro" id="IPR013783">
    <property type="entry name" value="Ig-like_fold"/>
</dbReference>
<organism evidence="4 5">
    <name type="scientific">Strigamia maritima</name>
    <name type="common">European centipede</name>
    <name type="synonym">Geophilus maritimus</name>
    <dbReference type="NCBI Taxonomy" id="126957"/>
    <lineage>
        <taxon>Eukaryota</taxon>
        <taxon>Metazoa</taxon>
        <taxon>Ecdysozoa</taxon>
        <taxon>Arthropoda</taxon>
        <taxon>Myriapoda</taxon>
        <taxon>Chilopoda</taxon>
        <taxon>Pleurostigmophora</taxon>
        <taxon>Geophilomorpha</taxon>
        <taxon>Linotaeniidae</taxon>
        <taxon>Strigamia</taxon>
    </lineage>
</organism>
<dbReference type="STRING" id="126957.T1JK32"/>
<evidence type="ECO:0000313" key="4">
    <source>
        <dbReference type="EnsemblMetazoa" id="SMAR014212-PA"/>
    </source>
</evidence>
<reference evidence="5" key="1">
    <citation type="submission" date="2011-05" db="EMBL/GenBank/DDBJ databases">
        <authorList>
            <person name="Richards S.R."/>
            <person name="Qu J."/>
            <person name="Jiang H."/>
            <person name="Jhangiani S.N."/>
            <person name="Agravi P."/>
            <person name="Goodspeed R."/>
            <person name="Gross S."/>
            <person name="Mandapat C."/>
            <person name="Jackson L."/>
            <person name="Mathew T."/>
            <person name="Pu L."/>
            <person name="Thornton R."/>
            <person name="Saada N."/>
            <person name="Wilczek-Boney K.B."/>
            <person name="Lee S."/>
            <person name="Kovar C."/>
            <person name="Wu Y."/>
            <person name="Scherer S.E."/>
            <person name="Worley K.C."/>
            <person name="Muzny D.M."/>
            <person name="Gibbs R."/>
        </authorList>
    </citation>
    <scope>NUCLEOTIDE SEQUENCE</scope>
    <source>
        <strain evidence="5">Brora</strain>
    </source>
</reference>
<protein>
    <recommendedName>
        <fullName evidence="3">Ig-like domain-containing protein</fullName>
    </recommendedName>
</protein>
<proteinExistence type="predicted"/>
<dbReference type="AlphaFoldDB" id="T1JK32"/>
<evidence type="ECO:0000256" key="2">
    <source>
        <dbReference type="ARBA" id="ARBA00023157"/>
    </source>
</evidence>
<dbReference type="PhylomeDB" id="T1JK32"/>
<dbReference type="GO" id="GO:0098632">
    <property type="term" value="F:cell-cell adhesion mediator activity"/>
    <property type="evidence" value="ECO:0007669"/>
    <property type="project" value="TreeGrafter"/>
</dbReference>
<dbReference type="GO" id="GO:0007411">
    <property type="term" value="P:axon guidance"/>
    <property type="evidence" value="ECO:0007669"/>
    <property type="project" value="TreeGrafter"/>
</dbReference>
<dbReference type="EMBL" id="JH432009">
    <property type="status" value="NOT_ANNOTATED_CDS"/>
    <property type="molecule type" value="Genomic_DNA"/>
</dbReference>
<sequence length="139" mass="15568">VKQFYKVQVYDEFVIKGNIAVLKCHVPSFVKDYITVTSWLKDDVDIHAYPEAKRFVRLSTGELYIYDVSLEDGSRTYRCKTRHKLTGEVVLSSSGRLIVTDPKSSVPPRISHGLGNVVSKLGQTTELPCAAQAYPAPTY</sequence>
<dbReference type="InterPro" id="IPR007110">
    <property type="entry name" value="Ig-like_dom"/>
</dbReference>
<accession>T1JK32</accession>
<evidence type="ECO:0000313" key="5">
    <source>
        <dbReference type="Proteomes" id="UP000014500"/>
    </source>
</evidence>
<dbReference type="CDD" id="cd00096">
    <property type="entry name" value="Ig"/>
    <property type="match status" value="1"/>
</dbReference>